<dbReference type="Pfam" id="PF13549">
    <property type="entry name" value="ATP-grasp_5"/>
    <property type="match status" value="1"/>
</dbReference>
<keyword evidence="3" id="KW-0067">ATP-binding</keyword>
<evidence type="ECO:0000256" key="3">
    <source>
        <dbReference type="ARBA" id="ARBA00022840"/>
    </source>
</evidence>
<dbReference type="Pfam" id="PF13302">
    <property type="entry name" value="Acetyltransf_3"/>
    <property type="match status" value="1"/>
</dbReference>
<dbReference type="InterPro" id="IPR036291">
    <property type="entry name" value="NAD(P)-bd_dom_sf"/>
</dbReference>
<dbReference type="Pfam" id="PF13607">
    <property type="entry name" value="Succ_CoA_lig"/>
    <property type="match status" value="1"/>
</dbReference>
<dbReference type="Pfam" id="PF13380">
    <property type="entry name" value="CoA_binding_2"/>
    <property type="match status" value="1"/>
</dbReference>
<dbReference type="GO" id="GO:0016874">
    <property type="term" value="F:ligase activity"/>
    <property type="evidence" value="ECO:0007669"/>
    <property type="project" value="UniProtKB-KW"/>
</dbReference>
<dbReference type="InterPro" id="IPR000182">
    <property type="entry name" value="GNAT_dom"/>
</dbReference>
<evidence type="ECO:0000313" key="6">
    <source>
        <dbReference type="Proteomes" id="UP001501727"/>
    </source>
</evidence>
<dbReference type="PANTHER" id="PTHR43334:SF1">
    <property type="entry name" value="3-HYDROXYPROPIONATE--COA LIGASE [ADP-FORMING]"/>
    <property type="match status" value="1"/>
</dbReference>
<dbReference type="Gene3D" id="3.40.50.261">
    <property type="entry name" value="Succinyl-CoA synthetase domains"/>
    <property type="match status" value="2"/>
</dbReference>
<dbReference type="RefSeq" id="WP_344759778.1">
    <property type="nucleotide sequence ID" value="NZ_BAAAZU010000010.1"/>
</dbReference>
<dbReference type="SUPFAM" id="SSF51735">
    <property type="entry name" value="NAD(P)-binding Rossmann-fold domains"/>
    <property type="match status" value="1"/>
</dbReference>
<accession>A0ABP7MNX0</accession>
<proteinExistence type="predicted"/>
<keyword evidence="2" id="KW-0547">Nucleotide-binding</keyword>
<dbReference type="PROSITE" id="PS51186">
    <property type="entry name" value="GNAT"/>
    <property type="match status" value="1"/>
</dbReference>
<reference evidence="6" key="1">
    <citation type="journal article" date="2019" name="Int. J. Syst. Evol. Microbiol.">
        <title>The Global Catalogue of Microorganisms (GCM) 10K type strain sequencing project: providing services to taxonomists for standard genome sequencing and annotation.</title>
        <authorList>
            <consortium name="The Broad Institute Genomics Platform"/>
            <consortium name="The Broad Institute Genome Sequencing Center for Infectious Disease"/>
            <person name="Wu L."/>
            <person name="Ma J."/>
        </authorList>
    </citation>
    <scope>NUCLEOTIDE SEQUENCE [LARGE SCALE GENOMIC DNA]</scope>
    <source>
        <strain evidence="6">JCM 16916</strain>
    </source>
</reference>
<keyword evidence="6" id="KW-1185">Reference proteome</keyword>
<gene>
    <name evidence="5" type="ORF">GCM10022229_19260</name>
</gene>
<sequence>MSTYALQSVFAPASVAVVGASPRERSLGRLVLRQLRDGGFTGPVGLVNPHYREIDGMAAAPRLDALGFAPELVVIAVPPGDVAAAAAAAADNGARAAIVLTRGMGAGAGSHNAALEAVARPRGLRVVGPNCLGVIAPHAHLFASFAAHRPLPGDLALVSQSGAVAAGMLEWARPRGIGFSAVAALGDALDVDFGDLLDYFAVDRHTRAILLYLEHVRDARKFLSAARAAARGKPVVVVKPGRHVRAPVDAQTHIARLATPDAAYDAAFRRAGLLRVHALDELFAAAETLSHLGNVPGKRLAVLTNGAGTGMLALDRLVDLGGVPAVLSAQTVETLDAAFPRGWSRTNPVDMLGDADGERYFAGLQALLADRDSDAVLAMHVPTVLSQPRDTAAAVVRALESRPGGARKPTLAVWVGGDEQATAALNAAGVPTYASEAEAVGGFMYLVRHREAQQALMETPPSLPEDFVVDSETAQAVVAEALAGGREWLEPDAVSRLLAAYGIAFVPALPAADADEAVRIATPLLAEGGTVAVKLLSPDIAHKSDVDGVRLDLGSADAVRAAAQDILRRARARRPDARIEGVLVQPMALWPRAREVITGIADDAVFGPVIVFGRGGTAVEVIDDKALALPPLDLRLAHELVARTRVSRILKAYRDVPAADEDALALVLVKLAQLAADIPAVRELDINPLLVDADGVVALDARVAVAPSRQLHRGRGHPRFAILPYPKEWERSITLADGREAFVRPVRPEDDAMFRAFFARVSAEDLRLRFFRAVRDFSHDFIARLVQLDYARSMALVAIDAESGEMLGAVRLLADANFDRGEYGIMVRSDLKGAGIGWKLMEAMIEVAHWLGLNLVEGQVLRENSTMLSMCRHLGFTVVPDPEDATLMLVTLPVGDKTQGSSAATAG</sequence>
<evidence type="ECO:0000256" key="1">
    <source>
        <dbReference type="ARBA" id="ARBA00022598"/>
    </source>
</evidence>
<evidence type="ECO:0000313" key="5">
    <source>
        <dbReference type="EMBL" id="GAA3925423.1"/>
    </source>
</evidence>
<dbReference type="InterPro" id="IPR051538">
    <property type="entry name" value="Acyl-CoA_Synth/Transferase"/>
</dbReference>
<name>A0ABP7MNX0_9GAMM</name>
<dbReference type="EMBL" id="BAAAZU010000010">
    <property type="protein sequence ID" value="GAA3925423.1"/>
    <property type="molecule type" value="Genomic_DNA"/>
</dbReference>
<dbReference type="Gene3D" id="3.30.470.20">
    <property type="entry name" value="ATP-grasp fold, B domain"/>
    <property type="match status" value="1"/>
</dbReference>
<evidence type="ECO:0000259" key="4">
    <source>
        <dbReference type="PROSITE" id="PS51186"/>
    </source>
</evidence>
<dbReference type="Gene3D" id="3.40.50.720">
    <property type="entry name" value="NAD(P)-binding Rossmann-like Domain"/>
    <property type="match status" value="1"/>
</dbReference>
<dbReference type="Gene3D" id="3.30.1490.20">
    <property type="entry name" value="ATP-grasp fold, A domain"/>
    <property type="match status" value="1"/>
</dbReference>
<dbReference type="InterPro" id="IPR013815">
    <property type="entry name" value="ATP_grasp_subdomain_1"/>
</dbReference>
<dbReference type="Gene3D" id="3.40.630.30">
    <property type="match status" value="1"/>
</dbReference>
<evidence type="ECO:0000256" key="2">
    <source>
        <dbReference type="ARBA" id="ARBA00022741"/>
    </source>
</evidence>
<protein>
    <submittedName>
        <fullName evidence="5">Bifunctional acetate--CoA ligase family protein/GNAT family N-acetyltransferase</fullName>
    </submittedName>
</protein>
<dbReference type="InterPro" id="IPR016102">
    <property type="entry name" value="Succinyl-CoA_synth-like"/>
</dbReference>
<dbReference type="SUPFAM" id="SSF56059">
    <property type="entry name" value="Glutathione synthetase ATP-binding domain-like"/>
    <property type="match status" value="1"/>
</dbReference>
<dbReference type="PANTHER" id="PTHR43334">
    <property type="entry name" value="ACETATE--COA LIGASE [ADP-FORMING]"/>
    <property type="match status" value="1"/>
</dbReference>
<dbReference type="SUPFAM" id="SSF55729">
    <property type="entry name" value="Acyl-CoA N-acyltransferases (Nat)"/>
    <property type="match status" value="1"/>
</dbReference>
<dbReference type="InterPro" id="IPR032875">
    <property type="entry name" value="Succ_CoA_lig_flav_dom"/>
</dbReference>
<feature type="domain" description="N-acetyltransferase" evidence="4">
    <location>
        <begin position="741"/>
        <end position="893"/>
    </location>
</feature>
<dbReference type="Proteomes" id="UP001501727">
    <property type="component" value="Unassembled WGS sequence"/>
</dbReference>
<dbReference type="SUPFAM" id="SSF52210">
    <property type="entry name" value="Succinyl-CoA synthetase domains"/>
    <property type="match status" value="2"/>
</dbReference>
<comment type="caution">
    <text evidence="5">The sequence shown here is derived from an EMBL/GenBank/DDBJ whole genome shotgun (WGS) entry which is preliminary data.</text>
</comment>
<dbReference type="InterPro" id="IPR016181">
    <property type="entry name" value="Acyl_CoA_acyltransferase"/>
</dbReference>
<dbReference type="SMART" id="SM00881">
    <property type="entry name" value="CoA_binding"/>
    <property type="match status" value="1"/>
</dbReference>
<keyword evidence="1 5" id="KW-0436">Ligase</keyword>
<dbReference type="InterPro" id="IPR003781">
    <property type="entry name" value="CoA-bd"/>
</dbReference>
<organism evidence="5 6">
    <name type="scientific">Luteimonas lutimaris</name>
    <dbReference type="NCBI Taxonomy" id="698645"/>
    <lineage>
        <taxon>Bacteria</taxon>
        <taxon>Pseudomonadati</taxon>
        <taxon>Pseudomonadota</taxon>
        <taxon>Gammaproteobacteria</taxon>
        <taxon>Lysobacterales</taxon>
        <taxon>Lysobacteraceae</taxon>
        <taxon>Luteimonas</taxon>
    </lineage>
</organism>